<dbReference type="SUPFAM" id="SSF58069">
    <property type="entry name" value="Virus ectodomain"/>
    <property type="match status" value="1"/>
</dbReference>
<proteinExistence type="predicted"/>
<reference evidence="3" key="3">
    <citation type="submission" date="2025-09" db="UniProtKB">
        <authorList>
            <consortium name="Ensembl"/>
        </authorList>
    </citation>
    <scope>IDENTIFICATION</scope>
</reference>
<feature type="compositionally biased region" description="Acidic residues" evidence="1">
    <location>
        <begin position="1122"/>
        <end position="1138"/>
    </location>
</feature>
<feature type="compositionally biased region" description="Basic and acidic residues" evidence="1">
    <location>
        <begin position="419"/>
        <end position="445"/>
    </location>
</feature>
<dbReference type="Gene3D" id="1.10.287.210">
    <property type="match status" value="1"/>
</dbReference>
<keyword evidence="2" id="KW-0472">Membrane</keyword>
<evidence type="ECO:0000256" key="2">
    <source>
        <dbReference type="SAM" id="Phobius"/>
    </source>
</evidence>
<dbReference type="CDD" id="cd09951">
    <property type="entry name" value="HERV-Rb-like_HR1-HR2"/>
    <property type="match status" value="1"/>
</dbReference>
<evidence type="ECO:0000313" key="3">
    <source>
        <dbReference type="Ensembl" id="ENSONIP00000072867.1"/>
    </source>
</evidence>
<keyword evidence="2" id="KW-1133">Transmembrane helix</keyword>
<feature type="region of interest" description="Disordered" evidence="1">
    <location>
        <begin position="413"/>
        <end position="447"/>
    </location>
</feature>
<accession>A0A669ENW1</accession>
<protein>
    <submittedName>
        <fullName evidence="3">Uncharacterized protein</fullName>
    </submittedName>
</protein>
<feature type="region of interest" description="Disordered" evidence="1">
    <location>
        <begin position="891"/>
        <end position="912"/>
    </location>
</feature>
<feature type="region of interest" description="Disordered" evidence="1">
    <location>
        <begin position="1116"/>
        <end position="1138"/>
    </location>
</feature>
<feature type="compositionally biased region" description="Basic and acidic residues" evidence="1">
    <location>
        <begin position="87"/>
        <end position="108"/>
    </location>
</feature>
<dbReference type="PANTHER" id="PTHR10424">
    <property type="entry name" value="VIRAL ENVELOPE PROTEIN"/>
    <property type="match status" value="1"/>
</dbReference>
<dbReference type="GeneTree" id="ENSGT00530000064449"/>
<dbReference type="Proteomes" id="UP000005207">
    <property type="component" value="Linkage group LG4"/>
</dbReference>
<reference evidence="3" key="2">
    <citation type="submission" date="2025-08" db="UniProtKB">
        <authorList>
            <consortium name="Ensembl"/>
        </authorList>
    </citation>
    <scope>IDENTIFICATION</scope>
</reference>
<dbReference type="InterPro" id="IPR018154">
    <property type="entry name" value="TLV/ENV_coat_polyprotein"/>
</dbReference>
<evidence type="ECO:0000313" key="4">
    <source>
        <dbReference type="Proteomes" id="UP000005207"/>
    </source>
</evidence>
<name>A0A669ENW1_ORENI</name>
<dbReference type="AlphaFoldDB" id="A0A669ENW1"/>
<feature type="region of interest" description="Disordered" evidence="1">
    <location>
        <begin position="87"/>
        <end position="150"/>
    </location>
</feature>
<organism evidence="3 4">
    <name type="scientific">Oreochromis niloticus</name>
    <name type="common">Nile tilapia</name>
    <name type="synonym">Tilapia nilotica</name>
    <dbReference type="NCBI Taxonomy" id="8128"/>
    <lineage>
        <taxon>Eukaryota</taxon>
        <taxon>Metazoa</taxon>
        <taxon>Chordata</taxon>
        <taxon>Craniata</taxon>
        <taxon>Vertebrata</taxon>
        <taxon>Euteleostomi</taxon>
        <taxon>Actinopterygii</taxon>
        <taxon>Neopterygii</taxon>
        <taxon>Teleostei</taxon>
        <taxon>Neoteleostei</taxon>
        <taxon>Acanthomorphata</taxon>
        <taxon>Ovalentaria</taxon>
        <taxon>Cichlomorphae</taxon>
        <taxon>Cichliformes</taxon>
        <taxon>Cichlidae</taxon>
        <taxon>African cichlids</taxon>
        <taxon>Pseudocrenilabrinae</taxon>
        <taxon>Oreochromini</taxon>
        <taxon>Oreochromis</taxon>
    </lineage>
</organism>
<dbReference type="Pfam" id="PF00429">
    <property type="entry name" value="TLV_coat"/>
    <property type="match status" value="1"/>
</dbReference>
<evidence type="ECO:0000256" key="1">
    <source>
        <dbReference type="SAM" id="MobiDB-lite"/>
    </source>
</evidence>
<feature type="compositionally biased region" description="Pro residues" evidence="1">
    <location>
        <begin position="113"/>
        <end position="142"/>
    </location>
</feature>
<dbReference type="InParanoid" id="A0A669ENW1"/>
<dbReference type="Ensembl" id="ENSONIT00000047815.1">
    <property type="protein sequence ID" value="ENSONIP00000072867.1"/>
    <property type="gene ID" value="ENSONIG00000030662.1"/>
</dbReference>
<reference evidence="4" key="1">
    <citation type="submission" date="2012-01" db="EMBL/GenBank/DDBJ databases">
        <title>The Genome Sequence of Oreochromis niloticus (Nile Tilapia).</title>
        <authorList>
            <consortium name="Broad Institute Genome Assembly Team"/>
            <consortium name="Broad Institute Sequencing Platform"/>
            <person name="Di Palma F."/>
            <person name="Johnson J."/>
            <person name="Lander E.S."/>
            <person name="Lindblad-Toh K."/>
        </authorList>
    </citation>
    <scope>NUCLEOTIDE SEQUENCE [LARGE SCALE GENOMIC DNA]</scope>
</reference>
<feature type="compositionally biased region" description="Basic and acidic residues" evidence="1">
    <location>
        <begin position="891"/>
        <end position="905"/>
    </location>
</feature>
<keyword evidence="4" id="KW-1185">Reference proteome</keyword>
<feature type="transmembrane region" description="Helical" evidence="2">
    <location>
        <begin position="1063"/>
        <end position="1081"/>
    </location>
</feature>
<sequence>MGNKSTKPELTADEQWLEKKCPGAGKISANRWRNPKKTNCTAWEGNCSPGQIQQLSKCLHAEIEKTSGKKKVLRMFEYVSFFVPWQEESKKREEKRNKKQNKQSEKPPTETTNPPPCQPLPSAPGPPETEQPYPPNPYPPVSKNPFVKPQDPYVSARQQLDLMTREDPLPWPPCPLGQFPLIQAPNPDYGKIGETKQKENESASDFLDRLRPVFRQNSGLEYDEGVNTPFEQQLKNAFLKGLLPKVRAHVDKHWVTQNTGSLADALQHAEHAVKVQKNKTALPDYEKPFHLHVDGSSGYMKAVSTPAERMTKLLENKEIVLSNQLPRDSLPVSSRSCSQHPQHAGLLNDLRGFIKATQRRLNQSKTHQHLLKVSDKFRLWSSPTSSVRSVGGRVISGNTRDPTPLAEVYSLEATGMSGGREEENTHRNGDARQRTQDSTEGERRDGHRRRQYWTTGCQLTAVTTLCFMFVFSVFLTTAIVSMNMASTNNPCDPHCQQSRKKRSFCRGYCYGVAGARKYDNPCNQTATLKKTEDLYLCYHKTSFSSTVWIPLNSFHIGGYRGDEWNEYDWYLSSTDWDQGWDTVFTYTGNDWTPYSEHWLANSAKNWSKTMNMTKTSTHLILNFHTEKLPLAETPLAMSVQTWDQFTNSPCYHLTLSVYRKHANDPHTYLSICSNITKTGTNDTTKDTKNAPVLTVGPHTYMTRVVIVGPDLEADDWFKITTGISGHSNNWLLLAEQAAQDANDDCMVCLGPRPTLRVVPSPVEEHCLVPVMNHTNVPRANCSRWDTIFPVTGLEKTKPIFSRDVTGTNHTCINMTGPGERIGSLNSSNCLSITNVNETFKPISRADVWWWCGDPQIYDRLPRDWTGVCGLVSLLLPVQVVKLSVTDITTTSREHWPKTRERRAAPEEPGPDPTYIDAIGVPRGVPDEYKLVDQVAAGFESSVCWWCTINKNVDRINYIHYNVQRLGNLTQAGFHAVAEQLRATSLMSFQNRIALDMLLSEKNGVCSMFGEQCCTFIPNNTAADGSLTRALEGLKTLNEKMKEHSGVDISIWDSWMNMFGKYRSLVSSILVSIAVFAAILTLCGCCCIPCIRALINRLIATAITPDPVSPRETMTLLEHADTDTDTDNDEADSSEENSL</sequence>
<keyword evidence="2" id="KW-0812">Transmembrane</keyword>
<dbReference type="PANTHER" id="PTHR10424:SF80">
    <property type="entry name" value="ENVELOPE GLYCOPROTEIN"/>
    <property type="match status" value="1"/>
</dbReference>